<dbReference type="AlphaFoldDB" id="A0A4Y2JH71"/>
<feature type="non-terminal residue" evidence="1">
    <location>
        <position position="101"/>
    </location>
</feature>
<dbReference type="EMBL" id="BGPR01110352">
    <property type="protein sequence ID" value="GBM88818.1"/>
    <property type="molecule type" value="Genomic_DNA"/>
</dbReference>
<comment type="caution">
    <text evidence="1">The sequence shown here is derived from an EMBL/GenBank/DDBJ whole genome shotgun (WGS) entry which is preliminary data.</text>
</comment>
<accession>A0A4Y2JH71</accession>
<proteinExistence type="predicted"/>
<dbReference type="Proteomes" id="UP000499080">
    <property type="component" value="Unassembled WGS sequence"/>
</dbReference>
<sequence length="101" mass="11625">MVPIAAALGEDGSSLSISRSTVHRVRKKARSEFVDVVAKNYAPKYHITIHWYTKILLDIVGIEIVDRLCWRWGRKSPWRSKVAIWDRKKCSRSNLQNTGAM</sequence>
<reference evidence="1 2" key="1">
    <citation type="journal article" date="2019" name="Sci. Rep.">
        <title>Orb-weaving spider Araneus ventricosus genome elucidates the spidroin gene catalogue.</title>
        <authorList>
            <person name="Kono N."/>
            <person name="Nakamura H."/>
            <person name="Ohtoshi R."/>
            <person name="Moran D.A.P."/>
            <person name="Shinohara A."/>
            <person name="Yoshida Y."/>
            <person name="Fujiwara M."/>
            <person name="Mori M."/>
            <person name="Tomita M."/>
            <person name="Arakawa K."/>
        </authorList>
    </citation>
    <scope>NUCLEOTIDE SEQUENCE [LARGE SCALE GENOMIC DNA]</scope>
</reference>
<gene>
    <name evidence="1" type="ORF">AVEN_104101_1</name>
</gene>
<organism evidence="1 2">
    <name type="scientific">Araneus ventricosus</name>
    <name type="common">Orbweaver spider</name>
    <name type="synonym">Epeira ventricosa</name>
    <dbReference type="NCBI Taxonomy" id="182803"/>
    <lineage>
        <taxon>Eukaryota</taxon>
        <taxon>Metazoa</taxon>
        <taxon>Ecdysozoa</taxon>
        <taxon>Arthropoda</taxon>
        <taxon>Chelicerata</taxon>
        <taxon>Arachnida</taxon>
        <taxon>Araneae</taxon>
        <taxon>Araneomorphae</taxon>
        <taxon>Entelegynae</taxon>
        <taxon>Araneoidea</taxon>
        <taxon>Araneidae</taxon>
        <taxon>Araneus</taxon>
    </lineage>
</organism>
<keyword evidence="2" id="KW-1185">Reference proteome</keyword>
<evidence type="ECO:0000313" key="2">
    <source>
        <dbReference type="Proteomes" id="UP000499080"/>
    </source>
</evidence>
<name>A0A4Y2JH71_ARAVE</name>
<protein>
    <submittedName>
        <fullName evidence="1">Uncharacterized protein</fullName>
    </submittedName>
</protein>
<evidence type="ECO:0000313" key="1">
    <source>
        <dbReference type="EMBL" id="GBM88818.1"/>
    </source>
</evidence>